<reference evidence="1" key="1">
    <citation type="journal article" date="2021" name="Microb. Physiol.">
        <title>Proteogenomic Insights into the Physiology of Marine, Sulfate-Reducing, Filamentous Desulfonema limicola and Desulfonema magnum.</title>
        <authorList>
            <person name="Schnaars V."/>
            <person name="Wohlbrand L."/>
            <person name="Scheve S."/>
            <person name="Hinrichs C."/>
            <person name="Reinhardt R."/>
            <person name="Rabus R."/>
        </authorList>
    </citation>
    <scope>NUCLEOTIDE SEQUENCE</scope>
    <source>
        <strain evidence="1">4be13</strain>
    </source>
</reference>
<accession>A0A975BQ40</accession>
<sequence length="51" mass="6035">MIFGELFRDSLKNDDILLCLQHETSEVFKTSEVFHRHSYVSILNRTSLNCF</sequence>
<keyword evidence="2" id="KW-1185">Reference proteome</keyword>
<gene>
    <name evidence="1" type="ORF">dnm_055510</name>
</gene>
<name>A0A975BQ40_9BACT</name>
<dbReference type="AlphaFoldDB" id="A0A975BQ40"/>
<protein>
    <submittedName>
        <fullName evidence="1">Uncharacterized protein</fullName>
    </submittedName>
</protein>
<evidence type="ECO:0000313" key="1">
    <source>
        <dbReference type="EMBL" id="QTA89495.1"/>
    </source>
</evidence>
<proteinExistence type="predicted"/>
<dbReference type="Proteomes" id="UP000663722">
    <property type="component" value="Chromosome"/>
</dbReference>
<dbReference type="EMBL" id="CP061800">
    <property type="protein sequence ID" value="QTA89495.1"/>
    <property type="molecule type" value="Genomic_DNA"/>
</dbReference>
<evidence type="ECO:0000313" key="2">
    <source>
        <dbReference type="Proteomes" id="UP000663722"/>
    </source>
</evidence>
<dbReference type="KEGG" id="dmm:dnm_055510"/>
<organism evidence="1 2">
    <name type="scientific">Desulfonema magnum</name>
    <dbReference type="NCBI Taxonomy" id="45655"/>
    <lineage>
        <taxon>Bacteria</taxon>
        <taxon>Pseudomonadati</taxon>
        <taxon>Thermodesulfobacteriota</taxon>
        <taxon>Desulfobacteria</taxon>
        <taxon>Desulfobacterales</taxon>
        <taxon>Desulfococcaceae</taxon>
        <taxon>Desulfonema</taxon>
    </lineage>
</organism>